<feature type="domain" description="Protein kinase" evidence="1">
    <location>
        <begin position="13"/>
        <end position="175"/>
    </location>
</feature>
<evidence type="ECO:0000259" key="1">
    <source>
        <dbReference type="PROSITE" id="PS50011"/>
    </source>
</evidence>
<evidence type="ECO:0000313" key="3">
    <source>
        <dbReference type="Proteomes" id="UP000789390"/>
    </source>
</evidence>
<dbReference type="EMBL" id="CAKKLH010000010">
    <property type="protein sequence ID" value="CAH0098889.1"/>
    <property type="molecule type" value="Genomic_DNA"/>
</dbReference>
<dbReference type="Gene3D" id="1.10.510.10">
    <property type="entry name" value="Transferase(Phosphotransferase) domain 1"/>
    <property type="match status" value="1"/>
</dbReference>
<dbReference type="GO" id="GO:0070059">
    <property type="term" value="P:intrinsic apoptotic signaling pathway in response to endoplasmic reticulum stress"/>
    <property type="evidence" value="ECO:0007669"/>
    <property type="project" value="TreeGrafter"/>
</dbReference>
<comment type="caution">
    <text evidence="2">The sequence shown here is derived from an EMBL/GenBank/DDBJ whole genome shotgun (WGS) entry which is preliminary data.</text>
</comment>
<proteinExistence type="predicted"/>
<organism evidence="2 3">
    <name type="scientific">Daphnia galeata</name>
    <dbReference type="NCBI Taxonomy" id="27404"/>
    <lineage>
        <taxon>Eukaryota</taxon>
        <taxon>Metazoa</taxon>
        <taxon>Ecdysozoa</taxon>
        <taxon>Arthropoda</taxon>
        <taxon>Crustacea</taxon>
        <taxon>Branchiopoda</taxon>
        <taxon>Diplostraca</taxon>
        <taxon>Cladocera</taxon>
        <taxon>Anomopoda</taxon>
        <taxon>Daphniidae</taxon>
        <taxon>Daphnia</taxon>
    </lineage>
</organism>
<sequence length="175" mass="20353">MSQLFCLGDLQFSSDNLLRSEDGNGKVFKGTFKGESVAVKKLSLNCPDISQDEQQWENLTKLQNEHLVKYHQCMVQDNFRYLVMELCQGSMLDYCNKTLDKDVASRIKATDIMWKIIFAIDYLDGQKINHGNLKLENVLFWKRDSKSRRVLVKLTAYGYSSVVYVRYSIYICIHL</sequence>
<dbReference type="AlphaFoldDB" id="A0A8J2RAQ1"/>
<dbReference type="InterPro" id="IPR011009">
    <property type="entry name" value="Kinase-like_dom_sf"/>
</dbReference>
<dbReference type="Proteomes" id="UP000789390">
    <property type="component" value="Unassembled WGS sequence"/>
</dbReference>
<dbReference type="OrthoDB" id="339325at2759"/>
<dbReference type="GO" id="GO:0004521">
    <property type="term" value="F:RNA endonuclease activity"/>
    <property type="evidence" value="ECO:0007669"/>
    <property type="project" value="InterPro"/>
</dbReference>
<dbReference type="PROSITE" id="PS50011">
    <property type="entry name" value="PROTEIN_KINASE_DOM"/>
    <property type="match status" value="1"/>
</dbReference>
<keyword evidence="3" id="KW-1185">Reference proteome</keyword>
<dbReference type="SUPFAM" id="SSF56112">
    <property type="entry name" value="Protein kinase-like (PK-like)"/>
    <property type="match status" value="1"/>
</dbReference>
<dbReference type="GO" id="GO:0036498">
    <property type="term" value="P:IRE1-mediated unfolded protein response"/>
    <property type="evidence" value="ECO:0007669"/>
    <property type="project" value="TreeGrafter"/>
</dbReference>
<reference evidence="2" key="1">
    <citation type="submission" date="2021-11" db="EMBL/GenBank/DDBJ databases">
        <authorList>
            <person name="Schell T."/>
        </authorList>
    </citation>
    <scope>NUCLEOTIDE SEQUENCE</scope>
    <source>
        <strain evidence="2">M5</strain>
    </source>
</reference>
<dbReference type="InterPro" id="IPR000719">
    <property type="entry name" value="Prot_kinase_dom"/>
</dbReference>
<evidence type="ECO:0000313" key="2">
    <source>
        <dbReference type="EMBL" id="CAH0098889.1"/>
    </source>
</evidence>
<gene>
    <name evidence="2" type="ORF">DGAL_LOCUS996</name>
</gene>
<dbReference type="InterPro" id="IPR045133">
    <property type="entry name" value="IRE1/2-like"/>
</dbReference>
<dbReference type="GO" id="GO:1990604">
    <property type="term" value="C:IRE1-TRAF2-ASK1 complex"/>
    <property type="evidence" value="ECO:0007669"/>
    <property type="project" value="TreeGrafter"/>
</dbReference>
<name>A0A8J2RAQ1_9CRUS</name>
<dbReference type="GO" id="GO:0051082">
    <property type="term" value="F:unfolded protein binding"/>
    <property type="evidence" value="ECO:0007669"/>
    <property type="project" value="TreeGrafter"/>
</dbReference>
<dbReference type="GO" id="GO:0005524">
    <property type="term" value="F:ATP binding"/>
    <property type="evidence" value="ECO:0007669"/>
    <property type="project" value="InterPro"/>
</dbReference>
<dbReference type="PANTHER" id="PTHR13954">
    <property type="entry name" value="IRE1-RELATED"/>
    <property type="match status" value="1"/>
</dbReference>
<accession>A0A8J2RAQ1</accession>
<protein>
    <recommendedName>
        <fullName evidence="1">Protein kinase domain-containing protein</fullName>
    </recommendedName>
</protein>
<dbReference type="PANTHER" id="PTHR13954:SF6">
    <property type="entry name" value="NON-SPECIFIC SERINE_THREONINE PROTEIN KINASE"/>
    <property type="match status" value="1"/>
</dbReference>
<dbReference type="GO" id="GO:0004674">
    <property type="term" value="F:protein serine/threonine kinase activity"/>
    <property type="evidence" value="ECO:0007669"/>
    <property type="project" value="InterPro"/>
</dbReference>
<dbReference type="Pfam" id="PF00069">
    <property type="entry name" value="Pkinase"/>
    <property type="match status" value="1"/>
</dbReference>